<comment type="caution">
    <text evidence="9">The sequence shown here is derived from an EMBL/GenBank/DDBJ whole genome shotgun (WGS) entry which is preliminary data.</text>
</comment>
<dbReference type="GO" id="GO:0007635">
    <property type="term" value="P:chemosensory behavior"/>
    <property type="evidence" value="ECO:0007669"/>
    <property type="project" value="TreeGrafter"/>
</dbReference>
<keyword evidence="4 8" id="KW-1133">Transmembrane helix</keyword>
<evidence type="ECO:0000256" key="5">
    <source>
        <dbReference type="ARBA" id="ARBA00023136"/>
    </source>
</evidence>
<keyword evidence="7 8" id="KW-0807">Transducer</keyword>
<evidence type="ECO:0000256" key="1">
    <source>
        <dbReference type="ARBA" id="ARBA00004651"/>
    </source>
</evidence>
<sequence length="359" mass="41786">MYIIKLVEFLHKILAIPYLKSPDNPTSTYRKVYCFLLMLGVIYLSIWQLSGKFGDVYPIFKPSIVLLDIMVCILIAFFDIYDNTVRIFLNEKQFCRFYQKLKRIDQFLGLSATKSYFFSGIAQYKTSIITMHAIVFATFCSDLYSNTAVMGWHVHKYNMANFVLKYKFTWFVVHLHMSANAIRQRFCLLNARFHDIIRYPKCETHILNYMKCHDMLCGLIEFVNDTYSFQILILEKIIALHVIETTCLCLWFASENFNAVTFLNNFVWSVDFMICGALICFSLGKASAAAQRMVVLCQNAHCNTKNPVKRKILMQFSKQVVLTEPDFCCLGFVSVNYSLFLKLLTSICNYIVIVLQFDE</sequence>
<dbReference type="InterPro" id="IPR013604">
    <property type="entry name" value="7TM_chemorcpt"/>
</dbReference>
<keyword evidence="6 8" id="KW-0675">Receptor</keyword>
<keyword evidence="5 8" id="KW-0472">Membrane</keyword>
<feature type="transmembrane region" description="Helical" evidence="8">
    <location>
        <begin position="62"/>
        <end position="81"/>
    </location>
</feature>
<dbReference type="GO" id="GO:0030425">
    <property type="term" value="C:dendrite"/>
    <property type="evidence" value="ECO:0007669"/>
    <property type="project" value="TreeGrafter"/>
</dbReference>
<evidence type="ECO:0000256" key="2">
    <source>
        <dbReference type="ARBA" id="ARBA00022475"/>
    </source>
</evidence>
<dbReference type="GO" id="GO:0030424">
    <property type="term" value="C:axon"/>
    <property type="evidence" value="ECO:0007669"/>
    <property type="project" value="TreeGrafter"/>
</dbReference>
<dbReference type="Pfam" id="PF08395">
    <property type="entry name" value="7tm_7"/>
    <property type="match status" value="1"/>
</dbReference>
<evidence type="ECO:0000313" key="9">
    <source>
        <dbReference type="EMBL" id="KAJ3657699.1"/>
    </source>
</evidence>
<dbReference type="Proteomes" id="UP001168821">
    <property type="component" value="Unassembled WGS sequence"/>
</dbReference>
<comment type="similarity">
    <text evidence="8">Belongs to the insect chemoreceptor superfamily. Gustatory receptor (GR) family.</text>
</comment>
<dbReference type="GO" id="GO:0007165">
    <property type="term" value="P:signal transduction"/>
    <property type="evidence" value="ECO:0007669"/>
    <property type="project" value="UniProtKB-KW"/>
</dbReference>
<dbReference type="PANTHER" id="PTHR21143:SF104">
    <property type="entry name" value="GUSTATORY RECEPTOR 8A-RELATED"/>
    <property type="match status" value="1"/>
</dbReference>
<evidence type="ECO:0000256" key="8">
    <source>
        <dbReference type="RuleBase" id="RU363108"/>
    </source>
</evidence>
<organism evidence="9 10">
    <name type="scientific">Zophobas morio</name>
    <dbReference type="NCBI Taxonomy" id="2755281"/>
    <lineage>
        <taxon>Eukaryota</taxon>
        <taxon>Metazoa</taxon>
        <taxon>Ecdysozoa</taxon>
        <taxon>Arthropoda</taxon>
        <taxon>Hexapoda</taxon>
        <taxon>Insecta</taxon>
        <taxon>Pterygota</taxon>
        <taxon>Neoptera</taxon>
        <taxon>Endopterygota</taxon>
        <taxon>Coleoptera</taxon>
        <taxon>Polyphaga</taxon>
        <taxon>Cucujiformia</taxon>
        <taxon>Tenebrionidae</taxon>
        <taxon>Zophobas</taxon>
    </lineage>
</organism>
<proteinExistence type="inferred from homology"/>
<dbReference type="PANTHER" id="PTHR21143">
    <property type="entry name" value="INVERTEBRATE GUSTATORY RECEPTOR"/>
    <property type="match status" value="1"/>
</dbReference>
<evidence type="ECO:0000256" key="4">
    <source>
        <dbReference type="ARBA" id="ARBA00022989"/>
    </source>
</evidence>
<dbReference type="EMBL" id="JALNTZ010000003">
    <property type="protein sequence ID" value="KAJ3657699.1"/>
    <property type="molecule type" value="Genomic_DNA"/>
</dbReference>
<comment type="function">
    <text evidence="8">Gustatory receptor which mediates acceptance or avoidance behavior, depending on its substrates.</text>
</comment>
<dbReference type="GO" id="GO:0008049">
    <property type="term" value="P:male courtship behavior"/>
    <property type="evidence" value="ECO:0007669"/>
    <property type="project" value="TreeGrafter"/>
</dbReference>
<evidence type="ECO:0000256" key="7">
    <source>
        <dbReference type="ARBA" id="ARBA00023224"/>
    </source>
</evidence>
<keyword evidence="3 8" id="KW-0812">Transmembrane</keyword>
<accession>A0AA38MIW9</accession>
<keyword evidence="10" id="KW-1185">Reference proteome</keyword>
<keyword evidence="2 8" id="KW-1003">Cell membrane</keyword>
<dbReference type="AlphaFoldDB" id="A0AA38MIW9"/>
<reference evidence="9" key="1">
    <citation type="journal article" date="2023" name="G3 (Bethesda)">
        <title>Whole genome assemblies of Zophobas morio and Tenebrio molitor.</title>
        <authorList>
            <person name="Kaur S."/>
            <person name="Stinson S.A."/>
            <person name="diCenzo G.C."/>
        </authorList>
    </citation>
    <scope>NUCLEOTIDE SEQUENCE</scope>
    <source>
        <strain evidence="9">QUZm001</strain>
    </source>
</reference>
<evidence type="ECO:0000313" key="10">
    <source>
        <dbReference type="Proteomes" id="UP001168821"/>
    </source>
</evidence>
<comment type="caution">
    <text evidence="8">Lacks conserved residue(s) required for the propagation of feature annotation.</text>
</comment>
<comment type="subcellular location">
    <subcellularLocation>
        <location evidence="1 8">Cell membrane</location>
        <topology evidence="1 8">Multi-pass membrane protein</topology>
    </subcellularLocation>
</comment>
<protein>
    <recommendedName>
        <fullName evidence="8">Gustatory receptor</fullName>
    </recommendedName>
</protein>
<dbReference type="GO" id="GO:0005886">
    <property type="term" value="C:plasma membrane"/>
    <property type="evidence" value="ECO:0007669"/>
    <property type="project" value="UniProtKB-SubCell"/>
</dbReference>
<feature type="transmembrane region" description="Helical" evidence="8">
    <location>
        <begin position="32"/>
        <end position="50"/>
    </location>
</feature>
<gene>
    <name evidence="9" type="ORF">Zmor_009485</name>
</gene>
<evidence type="ECO:0000256" key="3">
    <source>
        <dbReference type="ARBA" id="ARBA00022692"/>
    </source>
</evidence>
<name>A0AA38MIW9_9CUCU</name>
<evidence type="ECO:0000256" key="6">
    <source>
        <dbReference type="ARBA" id="ARBA00023170"/>
    </source>
</evidence>
<dbReference type="GO" id="GO:0043025">
    <property type="term" value="C:neuronal cell body"/>
    <property type="evidence" value="ECO:0007669"/>
    <property type="project" value="TreeGrafter"/>
</dbReference>
<dbReference type="GO" id="GO:0050909">
    <property type="term" value="P:sensory perception of taste"/>
    <property type="evidence" value="ECO:0007669"/>
    <property type="project" value="InterPro"/>
</dbReference>